<organism evidence="4 5">
    <name type="scientific">Daucus carota subsp. sativus</name>
    <name type="common">Carrot</name>
    <dbReference type="NCBI Taxonomy" id="79200"/>
    <lineage>
        <taxon>Eukaryota</taxon>
        <taxon>Viridiplantae</taxon>
        <taxon>Streptophyta</taxon>
        <taxon>Embryophyta</taxon>
        <taxon>Tracheophyta</taxon>
        <taxon>Spermatophyta</taxon>
        <taxon>Magnoliopsida</taxon>
        <taxon>eudicotyledons</taxon>
        <taxon>Gunneridae</taxon>
        <taxon>Pentapetalae</taxon>
        <taxon>asterids</taxon>
        <taxon>campanulids</taxon>
        <taxon>Apiales</taxon>
        <taxon>Apiaceae</taxon>
        <taxon>Apioideae</taxon>
        <taxon>Scandiceae</taxon>
        <taxon>Daucinae</taxon>
        <taxon>Daucus</taxon>
        <taxon>Daucus sect. Daucus</taxon>
    </lineage>
</organism>
<evidence type="ECO:0000256" key="2">
    <source>
        <dbReference type="SAM" id="Phobius"/>
    </source>
</evidence>
<dbReference type="SUPFAM" id="SSF48371">
    <property type="entry name" value="ARM repeat"/>
    <property type="match status" value="1"/>
</dbReference>
<sequence length="312" mass="35605">MLAFKSLMYQSFPWNIILMLCFCFAEILEMVPYLDNLFHKRGSVREKGLTTLITKLKSGIQLELVEENYFTILSRCENSIKKGSGLEIKLAAQVIGLIALTAGPGDCANEIYSESLRVLPQALETKSQPIPILECLAIVTFVRDGDFDETERSMKIIWEYINKVPEGVARVVVVAIYAWSFLLAKADHCKLDRNYWKGVIPYFLELLKNEDEYALYHPLIIEALALVSDKGVKHKFGNELCEALSRRRIQEAHCGRYHLLISNFLKSLVGKSGNSIMSKGRTQHRNKLRMISQVCSFYLLTRNLHPFLFVCS</sequence>
<feature type="domain" description="Interferon-related developmental regulator N-terminal" evidence="3">
    <location>
        <begin position="33"/>
        <end position="291"/>
    </location>
</feature>
<dbReference type="AlphaFoldDB" id="A0AAF0X013"/>
<keyword evidence="2" id="KW-1133">Transmembrane helix</keyword>
<keyword evidence="5" id="KW-1185">Reference proteome</keyword>
<comment type="similarity">
    <text evidence="1">Belongs to the IFRD family.</text>
</comment>
<accession>A0AAF0X013</accession>
<dbReference type="PANTHER" id="PTHR12354">
    <property type="entry name" value="INTERFERON-RELATED DEVELOPMENTAL REGULATOR"/>
    <property type="match status" value="1"/>
</dbReference>
<protein>
    <recommendedName>
        <fullName evidence="3">Interferon-related developmental regulator N-terminal domain-containing protein</fullName>
    </recommendedName>
</protein>
<dbReference type="InterPro" id="IPR039777">
    <property type="entry name" value="IFRD"/>
</dbReference>
<gene>
    <name evidence="4" type="ORF">DCAR_0417284</name>
</gene>
<evidence type="ECO:0000313" key="5">
    <source>
        <dbReference type="Proteomes" id="UP000077755"/>
    </source>
</evidence>
<feature type="transmembrane region" description="Helical" evidence="2">
    <location>
        <begin position="12"/>
        <end position="31"/>
    </location>
</feature>
<keyword evidence="2" id="KW-0812">Transmembrane</keyword>
<reference evidence="4" key="1">
    <citation type="journal article" date="2016" name="Nat. Genet.">
        <title>A high-quality carrot genome assembly provides new insights into carotenoid accumulation and asterid genome evolution.</title>
        <authorList>
            <person name="Iorizzo M."/>
            <person name="Ellison S."/>
            <person name="Senalik D."/>
            <person name="Zeng P."/>
            <person name="Satapoomin P."/>
            <person name="Huang J."/>
            <person name="Bowman M."/>
            <person name="Iovene M."/>
            <person name="Sanseverino W."/>
            <person name="Cavagnaro P."/>
            <person name="Yildiz M."/>
            <person name="Macko-Podgorni A."/>
            <person name="Moranska E."/>
            <person name="Grzebelus E."/>
            <person name="Grzebelus D."/>
            <person name="Ashrafi H."/>
            <person name="Zheng Z."/>
            <person name="Cheng S."/>
            <person name="Spooner D."/>
            <person name="Van Deynze A."/>
            <person name="Simon P."/>
        </authorList>
    </citation>
    <scope>NUCLEOTIDE SEQUENCE</scope>
    <source>
        <tissue evidence="4">Leaf</tissue>
    </source>
</reference>
<dbReference type="Pfam" id="PF05004">
    <property type="entry name" value="IFRD"/>
    <property type="match status" value="1"/>
</dbReference>
<dbReference type="Proteomes" id="UP000077755">
    <property type="component" value="Chromosome 4"/>
</dbReference>
<evidence type="ECO:0000256" key="1">
    <source>
        <dbReference type="ARBA" id="ARBA00008828"/>
    </source>
</evidence>
<keyword evidence="2" id="KW-0472">Membrane</keyword>
<dbReference type="InterPro" id="IPR016024">
    <property type="entry name" value="ARM-type_fold"/>
</dbReference>
<name>A0AAF0X013_DAUCS</name>
<dbReference type="EMBL" id="CP093346">
    <property type="protein sequence ID" value="WOG97943.1"/>
    <property type="molecule type" value="Genomic_DNA"/>
</dbReference>
<reference evidence="4" key="2">
    <citation type="submission" date="2022-03" db="EMBL/GenBank/DDBJ databases">
        <title>Draft title - Genomic analysis of global carrot germplasm unveils the trajectory of domestication and the origin of high carotenoid orange carrot.</title>
        <authorList>
            <person name="Iorizzo M."/>
            <person name="Ellison S."/>
            <person name="Senalik D."/>
            <person name="Macko-Podgorni A."/>
            <person name="Grzebelus D."/>
            <person name="Bostan H."/>
            <person name="Rolling W."/>
            <person name="Curaba J."/>
            <person name="Simon P."/>
        </authorList>
    </citation>
    <scope>NUCLEOTIDE SEQUENCE</scope>
    <source>
        <tissue evidence="4">Leaf</tissue>
    </source>
</reference>
<evidence type="ECO:0000259" key="3">
    <source>
        <dbReference type="Pfam" id="PF05004"/>
    </source>
</evidence>
<proteinExistence type="inferred from homology"/>
<evidence type="ECO:0000313" key="4">
    <source>
        <dbReference type="EMBL" id="WOG97943.1"/>
    </source>
</evidence>
<dbReference type="PANTHER" id="PTHR12354:SF15">
    <property type="entry name" value="INTERFERON-RELATED DEVELOPMENTAL REGULATOR N-TERMINAL DOMAIN-CONTAINING PROTEIN"/>
    <property type="match status" value="1"/>
</dbReference>
<dbReference type="InterPro" id="IPR007701">
    <property type="entry name" value="Interferon-rel_develop_reg_N"/>
</dbReference>